<dbReference type="RefSeq" id="WP_135953599.1">
    <property type="nucleotide sequence ID" value="NZ_JABCKY010000001.1"/>
</dbReference>
<dbReference type="InterPro" id="IPR026988">
    <property type="entry name" value="YaaC-like"/>
</dbReference>
<dbReference type="Proteomes" id="UP000567186">
    <property type="component" value="Unassembled WGS sequence"/>
</dbReference>
<accession>A0A7Y0RAL6</accession>
<dbReference type="OrthoDB" id="1419607at2"/>
<dbReference type="AlphaFoldDB" id="A0A7Y0RAL6"/>
<dbReference type="EMBL" id="JABCKY010000001">
    <property type="protein sequence ID" value="NMT62192.1"/>
    <property type="molecule type" value="Genomic_DNA"/>
</dbReference>
<reference evidence="1 2" key="1">
    <citation type="submission" date="2020-04" db="EMBL/GenBank/DDBJ databases">
        <title>Marinobacter oceani sp. nov., isolated from marine solar saltern.</title>
        <authorList>
            <person name="Chen X.-Y."/>
        </authorList>
    </citation>
    <scope>NUCLEOTIDE SEQUENCE [LARGE SCALE GENOMIC DNA]</scope>
    <source>
        <strain evidence="1 2">W62</strain>
    </source>
</reference>
<evidence type="ECO:0000313" key="1">
    <source>
        <dbReference type="EMBL" id="NMT62192.1"/>
    </source>
</evidence>
<name>A0A7Y0RAL6_9GAMM</name>
<evidence type="ECO:0008006" key="3">
    <source>
        <dbReference type="Google" id="ProtNLM"/>
    </source>
</evidence>
<dbReference type="Pfam" id="PF14175">
    <property type="entry name" value="YaaC"/>
    <property type="match status" value="1"/>
</dbReference>
<keyword evidence="2" id="KW-1185">Reference proteome</keyword>
<organism evidence="1 2">
    <name type="scientific">Marinobacter orientalis</name>
    <dbReference type="NCBI Taxonomy" id="1928859"/>
    <lineage>
        <taxon>Bacteria</taxon>
        <taxon>Pseudomonadati</taxon>
        <taxon>Pseudomonadota</taxon>
        <taxon>Gammaproteobacteria</taxon>
        <taxon>Pseudomonadales</taxon>
        <taxon>Marinobacteraceae</taxon>
        <taxon>Marinobacter</taxon>
    </lineage>
</organism>
<comment type="caution">
    <text evidence="1">The sequence shown here is derived from an EMBL/GenBank/DDBJ whole genome shotgun (WGS) entry which is preliminary data.</text>
</comment>
<evidence type="ECO:0000313" key="2">
    <source>
        <dbReference type="Proteomes" id="UP000567186"/>
    </source>
</evidence>
<protein>
    <recommendedName>
        <fullName evidence="3">YaaC-like Protein</fullName>
    </recommendedName>
</protein>
<gene>
    <name evidence="1" type="ORF">HIU99_01150</name>
</gene>
<proteinExistence type="predicted"/>
<sequence>MEWITTDNVEKETWRRLLEFANDEFSIAKIEERHGPINKKNEKNYKKQATQIRLCLLQAKEYLDSCRNSSLITSPNLLYYSSVSLCSATMLINGTGNKSLDYLRAHGKAKNHGFSKVVEEKNFSEKTNLLNQVFLKIEKEGFFKEWYETMPKTEAQHTQFIQSDLDQGTLTGITSLGSSTFVSFEAFLDQAVSLIDLIKRIPDLSEDLRRLGIETPNSRMSEMIVNNNGHLQRSWNIHNCYSEAHLNGILSEFVVHENPEKISFKTQISSNKKSAIVSISYKNDTPLKYSSPESRWTTQGRTYCYPGGLEVPEIVDCFGILYLLGMICRYYPDLWITTIDRHAISSKIIENTIETMKQKFPILALEILSKDRIVISPHLAPWQAR</sequence>